<sequence length="220" mass="24624">MVRLAAELLLLLGLLLLTLHITVLRSSPLPQANATTLSLDQGSALLTENNINAQSSSSAHLGPDRRPAQRSATLPWTRGSAGSLQRDGPGAFLLDLHNFPDLSKADINGQNPDIQVTIEVVDGLESQEPEKGLRKESKTSWPSPNWRNWWPHTSSSSSPESTPRQAEEEQDPLYGANAEDSNFLRPLGDWDRRAGTGGRRRWRRRRRRRRKEERRRQGSG</sequence>
<dbReference type="PANTHER" id="PTHR10239">
    <property type="entry name" value="ISTHMIN-2"/>
    <property type="match status" value="1"/>
</dbReference>
<reference evidence="7" key="1">
    <citation type="submission" date="2022-07" db="EMBL/GenBank/DDBJ databases">
        <title>Chromosome-level genome of Muraenolepis orangiensis.</title>
        <authorList>
            <person name="Kim J."/>
        </authorList>
    </citation>
    <scope>NUCLEOTIDE SEQUENCE</scope>
    <source>
        <strain evidence="7">KU_S4_2022</strain>
        <tissue evidence="7">Muscle</tissue>
    </source>
</reference>
<evidence type="ECO:0000256" key="2">
    <source>
        <dbReference type="ARBA" id="ARBA00022525"/>
    </source>
</evidence>
<comment type="caution">
    <text evidence="7">The sequence shown here is derived from an EMBL/GenBank/DDBJ whole genome shotgun (WGS) entry which is preliminary data.</text>
</comment>
<feature type="region of interest" description="Disordered" evidence="5">
    <location>
        <begin position="54"/>
        <end position="83"/>
    </location>
</feature>
<dbReference type="PANTHER" id="PTHR10239:SF30">
    <property type="entry name" value="ISTHMIN-1"/>
    <property type="match status" value="1"/>
</dbReference>
<feature type="signal peptide" evidence="6">
    <location>
        <begin position="1"/>
        <end position="26"/>
    </location>
</feature>
<organism evidence="7 8">
    <name type="scientific">Muraenolepis orangiensis</name>
    <name type="common">Patagonian moray cod</name>
    <dbReference type="NCBI Taxonomy" id="630683"/>
    <lineage>
        <taxon>Eukaryota</taxon>
        <taxon>Metazoa</taxon>
        <taxon>Chordata</taxon>
        <taxon>Craniata</taxon>
        <taxon>Vertebrata</taxon>
        <taxon>Euteleostomi</taxon>
        <taxon>Actinopterygii</taxon>
        <taxon>Neopterygii</taxon>
        <taxon>Teleostei</taxon>
        <taxon>Neoteleostei</taxon>
        <taxon>Acanthomorphata</taxon>
        <taxon>Zeiogadaria</taxon>
        <taxon>Gadariae</taxon>
        <taxon>Gadiformes</taxon>
        <taxon>Muraenolepidoidei</taxon>
        <taxon>Muraenolepididae</taxon>
        <taxon>Muraenolepis</taxon>
    </lineage>
</organism>
<evidence type="ECO:0000256" key="5">
    <source>
        <dbReference type="SAM" id="MobiDB-lite"/>
    </source>
</evidence>
<dbReference type="GO" id="GO:0005576">
    <property type="term" value="C:extracellular region"/>
    <property type="evidence" value="ECO:0007669"/>
    <property type="project" value="UniProtKB-SubCell"/>
</dbReference>
<feature type="compositionally biased region" description="Low complexity" evidence="5">
    <location>
        <begin position="140"/>
        <end position="163"/>
    </location>
</feature>
<comment type="subcellular location">
    <subcellularLocation>
        <location evidence="1">Secreted</location>
    </subcellularLocation>
</comment>
<evidence type="ECO:0000256" key="1">
    <source>
        <dbReference type="ARBA" id="ARBA00004613"/>
    </source>
</evidence>
<keyword evidence="3 6" id="KW-0732">Signal</keyword>
<keyword evidence="2" id="KW-0964">Secreted</keyword>
<dbReference type="EMBL" id="JANIIK010000038">
    <property type="protein sequence ID" value="KAJ3610621.1"/>
    <property type="molecule type" value="Genomic_DNA"/>
</dbReference>
<dbReference type="GO" id="GO:0016525">
    <property type="term" value="P:negative regulation of angiogenesis"/>
    <property type="evidence" value="ECO:0007669"/>
    <property type="project" value="TreeGrafter"/>
</dbReference>
<evidence type="ECO:0000256" key="6">
    <source>
        <dbReference type="SAM" id="SignalP"/>
    </source>
</evidence>
<accession>A0A9Q0ERI9</accession>
<evidence type="ECO:0000313" key="7">
    <source>
        <dbReference type="EMBL" id="KAJ3610621.1"/>
    </source>
</evidence>
<protein>
    <submittedName>
        <fullName evidence="7">Uncharacterized protein</fullName>
    </submittedName>
</protein>
<dbReference type="InterPro" id="IPR051867">
    <property type="entry name" value="Angio_Inhib/Adhesion_GPCR"/>
</dbReference>
<name>A0A9Q0ERI9_9TELE</name>
<gene>
    <name evidence="7" type="ORF">NHX12_022713</name>
</gene>
<feature type="chain" id="PRO_5040408167" evidence="6">
    <location>
        <begin position="27"/>
        <end position="220"/>
    </location>
</feature>
<evidence type="ECO:0000256" key="3">
    <source>
        <dbReference type="ARBA" id="ARBA00022729"/>
    </source>
</evidence>
<dbReference type="AlphaFoldDB" id="A0A9Q0ERI9"/>
<evidence type="ECO:0000256" key="4">
    <source>
        <dbReference type="ARBA" id="ARBA00023157"/>
    </source>
</evidence>
<feature type="compositionally biased region" description="Basic residues" evidence="5">
    <location>
        <begin position="198"/>
        <end position="213"/>
    </location>
</feature>
<keyword evidence="4" id="KW-1015">Disulfide bond</keyword>
<evidence type="ECO:0000313" key="8">
    <source>
        <dbReference type="Proteomes" id="UP001148018"/>
    </source>
</evidence>
<feature type="region of interest" description="Disordered" evidence="5">
    <location>
        <begin position="123"/>
        <end position="220"/>
    </location>
</feature>
<dbReference type="Proteomes" id="UP001148018">
    <property type="component" value="Unassembled WGS sequence"/>
</dbReference>
<proteinExistence type="predicted"/>
<dbReference type="OrthoDB" id="9930623at2759"/>
<keyword evidence="8" id="KW-1185">Reference proteome</keyword>
<feature type="compositionally biased region" description="Basic and acidic residues" evidence="5">
    <location>
        <begin position="128"/>
        <end position="138"/>
    </location>
</feature>